<reference evidence="8" key="1">
    <citation type="submission" date="2020-10" db="EMBL/GenBank/DDBJ databases">
        <title>Sequencing the genomes of 1000 actinobacteria strains.</title>
        <authorList>
            <person name="Klenk H.-P."/>
        </authorList>
    </citation>
    <scope>NUCLEOTIDE SEQUENCE</scope>
    <source>
        <strain evidence="8">DSM 45354</strain>
    </source>
</reference>
<dbReference type="PANTHER" id="PTHR43124">
    <property type="entry name" value="PURINE EFFLUX PUMP PBUE"/>
    <property type="match status" value="1"/>
</dbReference>
<dbReference type="InterPro" id="IPR050189">
    <property type="entry name" value="MFS_Efflux_Transporters"/>
</dbReference>
<dbReference type="GO" id="GO:0005886">
    <property type="term" value="C:plasma membrane"/>
    <property type="evidence" value="ECO:0007669"/>
    <property type="project" value="UniProtKB-SubCell"/>
</dbReference>
<feature type="transmembrane region" description="Helical" evidence="6">
    <location>
        <begin position="155"/>
        <end position="177"/>
    </location>
</feature>
<dbReference type="InterPro" id="IPR020846">
    <property type="entry name" value="MFS_dom"/>
</dbReference>
<keyword evidence="3 6" id="KW-0812">Transmembrane</keyword>
<feature type="transmembrane region" description="Helical" evidence="6">
    <location>
        <begin position="198"/>
        <end position="217"/>
    </location>
</feature>
<dbReference type="AlphaFoldDB" id="A0A927MWZ4"/>
<protein>
    <submittedName>
        <fullName evidence="8">MFS family arabinose efflux permease</fullName>
    </submittedName>
</protein>
<feature type="transmembrane region" description="Helical" evidence="6">
    <location>
        <begin position="90"/>
        <end position="111"/>
    </location>
</feature>
<name>A0A927MWZ4_9ACTN</name>
<gene>
    <name evidence="8" type="ORF">HEB94_005299</name>
</gene>
<evidence type="ECO:0000256" key="6">
    <source>
        <dbReference type="SAM" id="Phobius"/>
    </source>
</evidence>
<evidence type="ECO:0000256" key="5">
    <source>
        <dbReference type="ARBA" id="ARBA00023136"/>
    </source>
</evidence>
<feature type="transmembrane region" description="Helical" evidence="6">
    <location>
        <begin position="39"/>
        <end position="58"/>
    </location>
</feature>
<feature type="transmembrane region" description="Helical" evidence="6">
    <location>
        <begin position="229"/>
        <end position="250"/>
    </location>
</feature>
<keyword evidence="2" id="KW-1003">Cell membrane</keyword>
<accession>A0A927MWZ4</accession>
<organism evidence="8 9">
    <name type="scientific">Actinopolymorpha pittospori</name>
    <dbReference type="NCBI Taxonomy" id="648752"/>
    <lineage>
        <taxon>Bacteria</taxon>
        <taxon>Bacillati</taxon>
        <taxon>Actinomycetota</taxon>
        <taxon>Actinomycetes</taxon>
        <taxon>Propionibacteriales</taxon>
        <taxon>Actinopolymorphaceae</taxon>
        <taxon>Actinopolymorpha</taxon>
    </lineage>
</organism>
<dbReference type="SUPFAM" id="SSF103473">
    <property type="entry name" value="MFS general substrate transporter"/>
    <property type="match status" value="1"/>
</dbReference>
<dbReference type="CDD" id="cd17324">
    <property type="entry name" value="MFS_NepI_like"/>
    <property type="match status" value="1"/>
</dbReference>
<keyword evidence="9" id="KW-1185">Reference proteome</keyword>
<proteinExistence type="predicted"/>
<feature type="transmembrane region" description="Helical" evidence="6">
    <location>
        <begin position="65"/>
        <end position="84"/>
    </location>
</feature>
<evidence type="ECO:0000259" key="7">
    <source>
        <dbReference type="PROSITE" id="PS50850"/>
    </source>
</evidence>
<keyword evidence="5 6" id="KW-0472">Membrane</keyword>
<sequence>MALAVGSFVLVTSEFMPIGLLSSMASVFSVPEGRAGLLVTVPGLAAAAGAPLTAVALSRLDRRRIMLGLTTAILTSNALVTMTSTFEVALAGRVLLGLGSGGFWVVGISAAARLVPARSASHAVAVVSGGIAIGTVLGLPLGATVGHVLGWRAAFGSITALAAGALLVQLLTLPAMPSVRRLRARDLLAVTRTRRGRAGLIAAILIHSAQFTAYTFVTPYLEQRLGVSGATVGTLLLLYGIAGLAGNFAAGAAARRFLTAALLVSSAGLGLTVLALGAAAHLSVLAIVLLALWGASWGMVPVTMQTWMMRAEPGHAEGALSLFVAIAQLSLAVGAAAGGVLVDHLGLLSAFRTGGILSLTATLATIAVLTVRRRGRPSRCASMPAS</sequence>
<dbReference type="PROSITE" id="PS50850">
    <property type="entry name" value="MFS"/>
    <property type="match status" value="1"/>
</dbReference>
<dbReference type="GO" id="GO:0022857">
    <property type="term" value="F:transmembrane transporter activity"/>
    <property type="evidence" value="ECO:0007669"/>
    <property type="project" value="InterPro"/>
</dbReference>
<dbReference type="Pfam" id="PF07690">
    <property type="entry name" value="MFS_1"/>
    <property type="match status" value="1"/>
</dbReference>
<feature type="domain" description="Major facilitator superfamily (MFS) profile" evidence="7">
    <location>
        <begin position="1"/>
        <end position="373"/>
    </location>
</feature>
<dbReference type="Gene3D" id="1.20.1250.20">
    <property type="entry name" value="MFS general substrate transporter like domains"/>
    <property type="match status" value="2"/>
</dbReference>
<evidence type="ECO:0000256" key="3">
    <source>
        <dbReference type="ARBA" id="ARBA00022692"/>
    </source>
</evidence>
<evidence type="ECO:0000313" key="9">
    <source>
        <dbReference type="Proteomes" id="UP000638648"/>
    </source>
</evidence>
<dbReference type="RefSeq" id="WP_192752223.1">
    <property type="nucleotide sequence ID" value="NZ_BAABJL010000097.1"/>
</dbReference>
<evidence type="ECO:0000313" key="8">
    <source>
        <dbReference type="EMBL" id="MBE1608451.1"/>
    </source>
</evidence>
<dbReference type="PANTHER" id="PTHR43124:SF3">
    <property type="entry name" value="CHLORAMPHENICOL EFFLUX PUMP RV0191"/>
    <property type="match status" value="1"/>
</dbReference>
<feature type="transmembrane region" description="Helical" evidence="6">
    <location>
        <begin position="123"/>
        <end position="143"/>
    </location>
</feature>
<feature type="transmembrane region" description="Helical" evidence="6">
    <location>
        <begin position="284"/>
        <end position="307"/>
    </location>
</feature>
<dbReference type="EMBL" id="JADBEM010000001">
    <property type="protein sequence ID" value="MBE1608451.1"/>
    <property type="molecule type" value="Genomic_DNA"/>
</dbReference>
<feature type="transmembrane region" description="Helical" evidence="6">
    <location>
        <begin position="257"/>
        <end position="278"/>
    </location>
</feature>
<feature type="transmembrane region" description="Helical" evidence="6">
    <location>
        <begin position="347"/>
        <end position="369"/>
    </location>
</feature>
<dbReference type="InterPro" id="IPR011701">
    <property type="entry name" value="MFS"/>
</dbReference>
<dbReference type="InterPro" id="IPR036259">
    <property type="entry name" value="MFS_trans_sf"/>
</dbReference>
<feature type="transmembrane region" description="Helical" evidence="6">
    <location>
        <begin position="319"/>
        <end position="341"/>
    </location>
</feature>
<comment type="subcellular location">
    <subcellularLocation>
        <location evidence="1">Cell membrane</location>
        <topology evidence="1">Multi-pass membrane protein</topology>
    </subcellularLocation>
</comment>
<dbReference type="Proteomes" id="UP000638648">
    <property type="component" value="Unassembled WGS sequence"/>
</dbReference>
<evidence type="ECO:0000256" key="2">
    <source>
        <dbReference type="ARBA" id="ARBA00022475"/>
    </source>
</evidence>
<comment type="caution">
    <text evidence="8">The sequence shown here is derived from an EMBL/GenBank/DDBJ whole genome shotgun (WGS) entry which is preliminary data.</text>
</comment>
<keyword evidence="4 6" id="KW-1133">Transmembrane helix</keyword>
<evidence type="ECO:0000256" key="1">
    <source>
        <dbReference type="ARBA" id="ARBA00004651"/>
    </source>
</evidence>
<evidence type="ECO:0000256" key="4">
    <source>
        <dbReference type="ARBA" id="ARBA00022989"/>
    </source>
</evidence>